<organism evidence="2 3">
    <name type="scientific">Tetraodon nigroviridis</name>
    <name type="common">Spotted green pufferfish</name>
    <name type="synonym">Chelonodon nigroviridis</name>
    <dbReference type="NCBI Taxonomy" id="99883"/>
    <lineage>
        <taxon>Eukaryota</taxon>
        <taxon>Metazoa</taxon>
        <taxon>Chordata</taxon>
        <taxon>Craniata</taxon>
        <taxon>Vertebrata</taxon>
        <taxon>Euteleostomi</taxon>
        <taxon>Actinopterygii</taxon>
        <taxon>Neopterygii</taxon>
        <taxon>Teleostei</taxon>
        <taxon>Neoteleostei</taxon>
        <taxon>Acanthomorphata</taxon>
        <taxon>Eupercaria</taxon>
        <taxon>Tetraodontiformes</taxon>
        <taxon>Tetradontoidea</taxon>
        <taxon>Tetraodontidae</taxon>
        <taxon>Tetraodon</taxon>
    </lineage>
</organism>
<dbReference type="AlphaFoldDB" id="H3CQ99"/>
<keyword evidence="3" id="KW-1185">Reference proteome</keyword>
<evidence type="ECO:0000313" key="3">
    <source>
        <dbReference type="Proteomes" id="UP000007303"/>
    </source>
</evidence>
<feature type="region of interest" description="Disordered" evidence="1">
    <location>
        <begin position="1"/>
        <end position="79"/>
    </location>
</feature>
<sequence>STKKTPKNRKQTLKDKLPQSFFFGQTSKHLSPERCGDGRPDKRVHRAAPAAGASDPNGLSRDRGPKNLPEPEFCSFGGGDGGVFQAEVSLQHSEQGAAEGAGSLWSLRGQLGDQNILRQPPLFLTPNQQSMLLKSVKCNLRVFTSTKKDQMVFF</sequence>
<name>H3CQ99_TETNG</name>
<reference evidence="2" key="2">
    <citation type="submission" date="2025-08" db="UniProtKB">
        <authorList>
            <consortium name="Ensembl"/>
        </authorList>
    </citation>
    <scope>IDENTIFICATION</scope>
</reference>
<evidence type="ECO:0000313" key="2">
    <source>
        <dbReference type="Ensembl" id="ENSTNIP00000010433.1"/>
    </source>
</evidence>
<feature type="compositionally biased region" description="Basic and acidic residues" evidence="1">
    <location>
        <begin position="30"/>
        <end position="41"/>
    </location>
</feature>
<accession>H3CQ99</accession>
<dbReference type="HOGENOM" id="CLU_1708447_0_0_1"/>
<proteinExistence type="predicted"/>
<reference evidence="2" key="3">
    <citation type="submission" date="2025-09" db="UniProtKB">
        <authorList>
            <consortium name="Ensembl"/>
        </authorList>
    </citation>
    <scope>IDENTIFICATION</scope>
</reference>
<dbReference type="InParanoid" id="H3CQ99"/>
<dbReference type="Ensembl" id="ENSTNIT00000010614.1">
    <property type="protein sequence ID" value="ENSTNIP00000010433.1"/>
    <property type="gene ID" value="ENSTNIG00000007618.1"/>
</dbReference>
<dbReference type="Proteomes" id="UP000007303">
    <property type="component" value="Unassembled WGS sequence"/>
</dbReference>
<evidence type="ECO:0000256" key="1">
    <source>
        <dbReference type="SAM" id="MobiDB-lite"/>
    </source>
</evidence>
<feature type="compositionally biased region" description="Basic residues" evidence="1">
    <location>
        <begin position="1"/>
        <end position="11"/>
    </location>
</feature>
<protein>
    <submittedName>
        <fullName evidence="2">Uncharacterized protein</fullName>
    </submittedName>
</protein>
<reference evidence="3" key="1">
    <citation type="journal article" date="2004" name="Nature">
        <title>Genome duplication in the teleost fish Tetraodon nigroviridis reveals the early vertebrate proto-karyotype.</title>
        <authorList>
            <person name="Jaillon O."/>
            <person name="Aury J.-M."/>
            <person name="Brunet F."/>
            <person name="Petit J.-L."/>
            <person name="Stange-Thomann N."/>
            <person name="Mauceli E."/>
            <person name="Bouneau L."/>
            <person name="Fischer C."/>
            <person name="Ozouf-Costaz C."/>
            <person name="Bernot A."/>
            <person name="Nicaud S."/>
            <person name="Jaffe D."/>
            <person name="Fisher S."/>
            <person name="Lutfalla G."/>
            <person name="Dossat C."/>
            <person name="Segurens B."/>
            <person name="Dasilva C."/>
            <person name="Salanoubat M."/>
            <person name="Levy M."/>
            <person name="Boudet N."/>
            <person name="Castellano S."/>
            <person name="Anthouard V."/>
            <person name="Jubin C."/>
            <person name="Castelli V."/>
            <person name="Katinka M."/>
            <person name="Vacherie B."/>
            <person name="Biemont C."/>
            <person name="Skalli Z."/>
            <person name="Cattolico L."/>
            <person name="Poulain J."/>
            <person name="De Berardinis V."/>
            <person name="Cruaud C."/>
            <person name="Duprat S."/>
            <person name="Brottier P."/>
            <person name="Coutanceau J.-P."/>
            <person name="Gouzy J."/>
            <person name="Parra G."/>
            <person name="Lardier G."/>
            <person name="Chapple C."/>
            <person name="McKernan K.J."/>
            <person name="McEwan P."/>
            <person name="Bosak S."/>
            <person name="Kellis M."/>
            <person name="Volff J.-N."/>
            <person name="Guigo R."/>
            <person name="Zody M.C."/>
            <person name="Mesirov J."/>
            <person name="Lindblad-Toh K."/>
            <person name="Birren B."/>
            <person name="Nusbaum C."/>
            <person name="Kahn D."/>
            <person name="Robinson-Rechavi M."/>
            <person name="Laudet V."/>
            <person name="Schachter V."/>
            <person name="Quetier F."/>
            <person name="Saurin W."/>
            <person name="Scarpelli C."/>
            <person name="Wincker P."/>
            <person name="Lander E.S."/>
            <person name="Weissenbach J."/>
            <person name="Roest Crollius H."/>
        </authorList>
    </citation>
    <scope>NUCLEOTIDE SEQUENCE [LARGE SCALE GENOMIC DNA]</scope>
</reference>